<accession>A0A2M7B7V1</accession>
<evidence type="ECO:0000313" key="3">
    <source>
        <dbReference type="Proteomes" id="UP000230131"/>
    </source>
</evidence>
<feature type="non-terminal residue" evidence="2">
    <location>
        <position position="73"/>
    </location>
</feature>
<name>A0A2M7B7V1_9BACT</name>
<proteinExistence type="predicted"/>
<dbReference type="Proteomes" id="UP000230131">
    <property type="component" value="Unassembled WGS sequence"/>
</dbReference>
<dbReference type="EMBL" id="PEVH01000042">
    <property type="protein sequence ID" value="PIU99149.1"/>
    <property type="molecule type" value="Genomic_DNA"/>
</dbReference>
<protein>
    <submittedName>
        <fullName evidence="2">Uncharacterized protein</fullName>
    </submittedName>
</protein>
<evidence type="ECO:0000256" key="1">
    <source>
        <dbReference type="SAM" id="MobiDB-lite"/>
    </source>
</evidence>
<gene>
    <name evidence="2" type="ORF">COS59_01300</name>
</gene>
<reference evidence="3" key="1">
    <citation type="submission" date="2017-09" db="EMBL/GenBank/DDBJ databases">
        <title>Depth-based differentiation of microbial function through sediment-hosted aquifers and enrichment of novel symbionts in the deep terrestrial subsurface.</title>
        <authorList>
            <person name="Probst A.J."/>
            <person name="Ladd B."/>
            <person name="Jarett J.K."/>
            <person name="Geller-Mcgrath D.E."/>
            <person name="Sieber C.M.K."/>
            <person name="Emerson J.B."/>
            <person name="Anantharaman K."/>
            <person name="Thomas B.C."/>
            <person name="Malmstrom R."/>
            <person name="Stieglmeier M."/>
            <person name="Klingl A."/>
            <person name="Woyke T."/>
            <person name="Ryan C.M."/>
            <person name="Banfield J.F."/>
        </authorList>
    </citation>
    <scope>NUCLEOTIDE SEQUENCE [LARGE SCALE GENOMIC DNA]</scope>
</reference>
<organism evidence="2 3">
    <name type="scientific">Candidatus Wolfebacteria bacterium CG03_land_8_20_14_0_80_36_15</name>
    <dbReference type="NCBI Taxonomy" id="1975067"/>
    <lineage>
        <taxon>Bacteria</taxon>
        <taxon>Candidatus Wolfeibacteriota</taxon>
    </lineage>
</organism>
<evidence type="ECO:0000313" key="2">
    <source>
        <dbReference type="EMBL" id="PIU99149.1"/>
    </source>
</evidence>
<feature type="region of interest" description="Disordered" evidence="1">
    <location>
        <begin position="1"/>
        <end position="59"/>
    </location>
</feature>
<sequence>MEEKKSPKNEVYSEAERRPPQAAGNSRPEGAEFPSGEARLRGQAERSVQSEEASNWEELKKKLEECQKQKAEY</sequence>
<dbReference type="AlphaFoldDB" id="A0A2M7B7V1"/>
<comment type="caution">
    <text evidence="2">The sequence shown here is derived from an EMBL/GenBank/DDBJ whole genome shotgun (WGS) entry which is preliminary data.</text>
</comment>